<sequence length="133" mass="15392">MDAGYGSACSEYFAGWIRSITLRYSLLRAFRTSPIQPVRNFVVNFSIYTVEESWVLNIISAFSPSRITDRPFIHSRWPSGLYTAVPQYSPFLESEQSLEPGYFSRTGFIIDFFSFPPCRMVFTDFLNPFSKFC</sequence>
<accession>A0A4Y2U0T8</accession>
<dbReference type="EMBL" id="BGPR01032880">
    <property type="protein sequence ID" value="GBO06599.1"/>
    <property type="molecule type" value="Genomic_DNA"/>
</dbReference>
<organism evidence="1 2">
    <name type="scientific">Araneus ventricosus</name>
    <name type="common">Orbweaver spider</name>
    <name type="synonym">Epeira ventricosa</name>
    <dbReference type="NCBI Taxonomy" id="182803"/>
    <lineage>
        <taxon>Eukaryota</taxon>
        <taxon>Metazoa</taxon>
        <taxon>Ecdysozoa</taxon>
        <taxon>Arthropoda</taxon>
        <taxon>Chelicerata</taxon>
        <taxon>Arachnida</taxon>
        <taxon>Araneae</taxon>
        <taxon>Araneomorphae</taxon>
        <taxon>Entelegynae</taxon>
        <taxon>Araneoidea</taxon>
        <taxon>Araneidae</taxon>
        <taxon>Araneus</taxon>
    </lineage>
</organism>
<dbReference type="AlphaFoldDB" id="A0A4Y2U0T8"/>
<protein>
    <submittedName>
        <fullName evidence="1">Uncharacterized protein</fullName>
    </submittedName>
</protein>
<gene>
    <name evidence="1" type="ORF">AVEN_197983_1</name>
</gene>
<proteinExistence type="predicted"/>
<evidence type="ECO:0000313" key="2">
    <source>
        <dbReference type="Proteomes" id="UP000499080"/>
    </source>
</evidence>
<reference evidence="1 2" key="1">
    <citation type="journal article" date="2019" name="Sci. Rep.">
        <title>Orb-weaving spider Araneus ventricosus genome elucidates the spidroin gene catalogue.</title>
        <authorList>
            <person name="Kono N."/>
            <person name="Nakamura H."/>
            <person name="Ohtoshi R."/>
            <person name="Moran D.A.P."/>
            <person name="Shinohara A."/>
            <person name="Yoshida Y."/>
            <person name="Fujiwara M."/>
            <person name="Mori M."/>
            <person name="Tomita M."/>
            <person name="Arakawa K."/>
        </authorList>
    </citation>
    <scope>NUCLEOTIDE SEQUENCE [LARGE SCALE GENOMIC DNA]</scope>
</reference>
<keyword evidence="2" id="KW-1185">Reference proteome</keyword>
<evidence type="ECO:0000313" key="1">
    <source>
        <dbReference type="EMBL" id="GBO06599.1"/>
    </source>
</evidence>
<dbReference type="Proteomes" id="UP000499080">
    <property type="component" value="Unassembled WGS sequence"/>
</dbReference>
<comment type="caution">
    <text evidence="1">The sequence shown here is derived from an EMBL/GenBank/DDBJ whole genome shotgun (WGS) entry which is preliminary data.</text>
</comment>
<name>A0A4Y2U0T8_ARAVE</name>